<dbReference type="SUPFAM" id="SSF53850">
    <property type="entry name" value="Periplasmic binding protein-like II"/>
    <property type="match status" value="1"/>
</dbReference>
<proteinExistence type="inferred from homology"/>
<keyword evidence="4" id="KW-0010">Activator</keyword>
<feature type="region of interest" description="Disordered" evidence="6">
    <location>
        <begin position="170"/>
        <end position="206"/>
    </location>
</feature>
<feature type="compositionally biased region" description="Polar residues" evidence="6">
    <location>
        <begin position="178"/>
        <end position="187"/>
    </location>
</feature>
<evidence type="ECO:0000256" key="1">
    <source>
        <dbReference type="ARBA" id="ARBA00009437"/>
    </source>
</evidence>
<dbReference type="GO" id="GO:0003677">
    <property type="term" value="F:DNA binding"/>
    <property type="evidence" value="ECO:0007669"/>
    <property type="project" value="UniProtKB-KW"/>
</dbReference>
<reference evidence="7 8" key="1">
    <citation type="submission" date="2020-03" db="EMBL/GenBank/DDBJ databases">
        <title>Draft genome sequences of bacterial isolates from the female urobiome.</title>
        <authorList>
            <person name="Miller-Ensminger T."/>
            <person name="Wolfe A.J."/>
            <person name="Putonti C."/>
        </authorList>
    </citation>
    <scope>NUCLEOTIDE SEQUENCE [LARGE SCALE GENOMIC DNA]</scope>
    <source>
        <strain evidence="7 8">UMB8490</strain>
    </source>
</reference>
<evidence type="ECO:0000313" key="7">
    <source>
        <dbReference type="EMBL" id="NJJ03694.1"/>
    </source>
</evidence>
<keyword evidence="2" id="KW-0805">Transcription regulation</keyword>
<dbReference type="PANTHER" id="PTHR30346:SF0">
    <property type="entry name" value="HCA OPERON TRANSCRIPTIONAL ACTIVATOR HCAR"/>
    <property type="match status" value="1"/>
</dbReference>
<dbReference type="CDD" id="cd05466">
    <property type="entry name" value="PBP2_LTTR_substrate"/>
    <property type="match status" value="1"/>
</dbReference>
<dbReference type="GO" id="GO:0003700">
    <property type="term" value="F:DNA-binding transcription factor activity"/>
    <property type="evidence" value="ECO:0007669"/>
    <property type="project" value="TreeGrafter"/>
</dbReference>
<accession>A0AAP7CC34</accession>
<dbReference type="GO" id="GO:0032993">
    <property type="term" value="C:protein-DNA complex"/>
    <property type="evidence" value="ECO:0007669"/>
    <property type="project" value="TreeGrafter"/>
</dbReference>
<evidence type="ECO:0000256" key="6">
    <source>
        <dbReference type="SAM" id="MobiDB-lite"/>
    </source>
</evidence>
<evidence type="ECO:0000256" key="2">
    <source>
        <dbReference type="ARBA" id="ARBA00023015"/>
    </source>
</evidence>
<dbReference type="RefSeq" id="WP_167616284.1">
    <property type="nucleotide sequence ID" value="NZ_JAAUVV010000007.1"/>
</dbReference>
<evidence type="ECO:0000256" key="4">
    <source>
        <dbReference type="ARBA" id="ARBA00023159"/>
    </source>
</evidence>
<organism evidence="7 8">
    <name type="scientific">Corynebacterium coyleae</name>
    <dbReference type="NCBI Taxonomy" id="53374"/>
    <lineage>
        <taxon>Bacteria</taxon>
        <taxon>Bacillati</taxon>
        <taxon>Actinomycetota</taxon>
        <taxon>Actinomycetes</taxon>
        <taxon>Mycobacteriales</taxon>
        <taxon>Corynebacteriaceae</taxon>
        <taxon>Corynebacterium</taxon>
    </lineage>
</organism>
<feature type="compositionally biased region" description="Basic residues" evidence="6">
    <location>
        <begin position="189"/>
        <end position="206"/>
    </location>
</feature>
<keyword evidence="3" id="KW-0238">DNA-binding</keyword>
<dbReference type="Gene3D" id="3.40.190.10">
    <property type="entry name" value="Periplasmic binding protein-like II"/>
    <property type="match status" value="2"/>
</dbReference>
<dbReference type="PANTHER" id="PTHR30346">
    <property type="entry name" value="TRANSCRIPTIONAL DUAL REGULATOR HCAR-RELATED"/>
    <property type="match status" value="1"/>
</dbReference>
<dbReference type="EMBL" id="JAAUVV010000007">
    <property type="protein sequence ID" value="NJJ03694.1"/>
    <property type="molecule type" value="Genomic_DNA"/>
</dbReference>
<comment type="caution">
    <text evidence="7">The sequence shown here is derived from an EMBL/GenBank/DDBJ whole genome shotgun (WGS) entry which is preliminary data.</text>
</comment>
<dbReference type="AlphaFoldDB" id="A0AAP7CC34"/>
<protein>
    <submittedName>
        <fullName evidence="7">LysR family transcriptional regulator substrate-binding protein</fullName>
    </submittedName>
</protein>
<keyword evidence="5" id="KW-0804">Transcription</keyword>
<evidence type="ECO:0000256" key="3">
    <source>
        <dbReference type="ARBA" id="ARBA00023125"/>
    </source>
</evidence>
<evidence type="ECO:0000256" key="5">
    <source>
        <dbReference type="ARBA" id="ARBA00023163"/>
    </source>
</evidence>
<name>A0AAP7CC34_9CORY</name>
<gene>
    <name evidence="7" type="ORF">HC138_04885</name>
</gene>
<sequence length="206" mass="22620">MLTIAFVTGTEPGKWFRRYAQMSGEDPATLPSDDPFPLVGKDADAALVRLPDERVTDEYHVVRLYEEAWGVAVPKDSVYAEVGEVDRGDLAEEIVNFEYAEQPLIDDLRTALSVVAANVGIAYGPLPLLKTLAKKQIKALPIDPGEGVNTTTVALVWRKSDDCDAIQDFVGITKGRTPRSSRNTSHPRSGGKKTRRSRGTHNGRRT</sequence>
<comment type="similarity">
    <text evidence="1">Belongs to the LysR transcriptional regulatory family.</text>
</comment>
<dbReference type="Proteomes" id="UP000591626">
    <property type="component" value="Unassembled WGS sequence"/>
</dbReference>
<evidence type="ECO:0000313" key="8">
    <source>
        <dbReference type="Proteomes" id="UP000591626"/>
    </source>
</evidence>